<name>A0A9W6NEI4_9PSED</name>
<dbReference type="InterPro" id="IPR021312">
    <property type="entry name" value="DUF2889"/>
</dbReference>
<reference evidence="1" key="2">
    <citation type="submission" date="2023-01" db="EMBL/GenBank/DDBJ databases">
        <authorList>
            <person name="Sun Q."/>
            <person name="Evtushenko L."/>
        </authorList>
    </citation>
    <scope>NUCLEOTIDE SEQUENCE</scope>
    <source>
        <strain evidence="1">VKM B-2935</strain>
    </source>
</reference>
<reference evidence="1" key="1">
    <citation type="journal article" date="2014" name="Int. J. Syst. Evol. Microbiol.">
        <title>Complete genome sequence of Corynebacterium casei LMG S-19264T (=DSM 44701T), isolated from a smear-ripened cheese.</title>
        <authorList>
            <consortium name="US DOE Joint Genome Institute (JGI-PGF)"/>
            <person name="Walter F."/>
            <person name="Albersmeier A."/>
            <person name="Kalinowski J."/>
            <person name="Ruckert C."/>
        </authorList>
    </citation>
    <scope>NUCLEOTIDE SEQUENCE</scope>
    <source>
        <strain evidence="1">VKM B-2935</strain>
    </source>
</reference>
<evidence type="ECO:0008006" key="3">
    <source>
        <dbReference type="Google" id="ProtNLM"/>
    </source>
</evidence>
<keyword evidence="2" id="KW-1185">Reference proteome</keyword>
<dbReference type="EMBL" id="BSFN01000004">
    <property type="protein sequence ID" value="GLK88719.1"/>
    <property type="molecule type" value="Genomic_DNA"/>
</dbReference>
<comment type="caution">
    <text evidence="1">The sequence shown here is derived from an EMBL/GenBank/DDBJ whole genome shotgun (WGS) entry which is preliminary data.</text>
</comment>
<gene>
    <name evidence="1" type="ORF">GCM10017655_17810</name>
</gene>
<dbReference type="Pfam" id="PF11136">
    <property type="entry name" value="DUF2889"/>
    <property type="match status" value="1"/>
</dbReference>
<protein>
    <recommendedName>
        <fullName evidence="3">DUF2889 domain-containing protein</fullName>
    </recommendedName>
</protein>
<dbReference type="AlphaFoldDB" id="A0A9W6NEI4"/>
<evidence type="ECO:0000313" key="2">
    <source>
        <dbReference type="Proteomes" id="UP001143328"/>
    </source>
</evidence>
<sequence length="252" mass="27944">MAGFRRRVDIIANYTEYGGEVRAALEDDFHHFRVWVRHEAGSVTAIGGEALRFPYSACPQATAQLQQLLGMPLSRVAHSVTRQTDANHQCTHLLDLAGLAIATAARGSEKRRYDIFVGERVNQRTRATLVRDGNEDLTWDIDGTHIEGPYAYAGVNLREGMAKWALSNLSEDVAEAALLLRRCTLISMGRAYNLDAQVHAVNTGHCFTQQPERAEQALRMKGSTLDFSNEGQRLCATDNAWLQEVFTPTPSA</sequence>
<organism evidence="1 2">
    <name type="scientific">Pseudomonas turukhanskensis</name>
    <dbReference type="NCBI Taxonomy" id="1806536"/>
    <lineage>
        <taxon>Bacteria</taxon>
        <taxon>Pseudomonadati</taxon>
        <taxon>Pseudomonadota</taxon>
        <taxon>Gammaproteobacteria</taxon>
        <taxon>Pseudomonadales</taxon>
        <taxon>Pseudomonadaceae</taxon>
        <taxon>Pseudomonas</taxon>
    </lineage>
</organism>
<evidence type="ECO:0000313" key="1">
    <source>
        <dbReference type="EMBL" id="GLK88719.1"/>
    </source>
</evidence>
<accession>A0A9W6NEI4</accession>
<dbReference type="Proteomes" id="UP001143328">
    <property type="component" value="Unassembled WGS sequence"/>
</dbReference>
<proteinExistence type="predicted"/>
<dbReference type="RefSeq" id="WP_271194939.1">
    <property type="nucleotide sequence ID" value="NZ_BSFN01000004.1"/>
</dbReference>